<keyword evidence="1" id="KW-1133">Transmembrane helix</keyword>
<dbReference type="AlphaFoldDB" id="A0A6A5KFS5"/>
<keyword evidence="1" id="KW-0472">Membrane</keyword>
<name>A0A6A5KFS5_9PLEO</name>
<accession>A0A6A5KFS5</accession>
<proteinExistence type="predicted"/>
<protein>
    <submittedName>
        <fullName evidence="2">Uncharacterized protein</fullName>
    </submittedName>
</protein>
<dbReference type="EMBL" id="ML975320">
    <property type="protein sequence ID" value="KAF1833344.1"/>
    <property type="molecule type" value="Genomic_DNA"/>
</dbReference>
<sequence length="90" mass="10085">MHMTIAAGDDHGLTWGVVLTSLYARWVQDPAFLLGTLDSEGGVGERLKGLCCVYKDWGFFTWLGVFFFFLCLCVSVLCILYHILAFLTTL</sequence>
<evidence type="ECO:0000256" key="1">
    <source>
        <dbReference type="SAM" id="Phobius"/>
    </source>
</evidence>
<evidence type="ECO:0000313" key="2">
    <source>
        <dbReference type="EMBL" id="KAF1833344.1"/>
    </source>
</evidence>
<organism evidence="2 3">
    <name type="scientific">Decorospora gaudefroyi</name>
    <dbReference type="NCBI Taxonomy" id="184978"/>
    <lineage>
        <taxon>Eukaryota</taxon>
        <taxon>Fungi</taxon>
        <taxon>Dikarya</taxon>
        <taxon>Ascomycota</taxon>
        <taxon>Pezizomycotina</taxon>
        <taxon>Dothideomycetes</taxon>
        <taxon>Pleosporomycetidae</taxon>
        <taxon>Pleosporales</taxon>
        <taxon>Pleosporineae</taxon>
        <taxon>Pleosporaceae</taxon>
        <taxon>Decorospora</taxon>
    </lineage>
</organism>
<gene>
    <name evidence="2" type="ORF">BDW02DRAFT_383463</name>
</gene>
<reference evidence="2" key="1">
    <citation type="submission" date="2020-01" db="EMBL/GenBank/DDBJ databases">
        <authorList>
            <consortium name="DOE Joint Genome Institute"/>
            <person name="Haridas S."/>
            <person name="Albert R."/>
            <person name="Binder M."/>
            <person name="Bloem J."/>
            <person name="Labutti K."/>
            <person name="Salamov A."/>
            <person name="Andreopoulos B."/>
            <person name="Baker S.E."/>
            <person name="Barry K."/>
            <person name="Bills G."/>
            <person name="Bluhm B.H."/>
            <person name="Cannon C."/>
            <person name="Castanera R."/>
            <person name="Culley D.E."/>
            <person name="Daum C."/>
            <person name="Ezra D."/>
            <person name="Gonzalez J.B."/>
            <person name="Henrissat B."/>
            <person name="Kuo A."/>
            <person name="Liang C."/>
            <person name="Lipzen A."/>
            <person name="Lutzoni F."/>
            <person name="Magnuson J."/>
            <person name="Mondo S."/>
            <person name="Nolan M."/>
            <person name="Ohm R."/>
            <person name="Pangilinan J."/>
            <person name="Park H.-J."/>
            <person name="Ramirez L."/>
            <person name="Alfaro M."/>
            <person name="Sun H."/>
            <person name="Tritt A."/>
            <person name="Yoshinaga Y."/>
            <person name="Zwiers L.-H."/>
            <person name="Turgeon B.G."/>
            <person name="Goodwin S.B."/>
            <person name="Spatafora J.W."/>
            <person name="Crous P.W."/>
            <person name="Grigoriev I.V."/>
        </authorList>
    </citation>
    <scope>NUCLEOTIDE SEQUENCE</scope>
    <source>
        <strain evidence="2">P77</strain>
    </source>
</reference>
<keyword evidence="3" id="KW-1185">Reference proteome</keyword>
<feature type="transmembrane region" description="Helical" evidence="1">
    <location>
        <begin position="59"/>
        <end position="87"/>
    </location>
</feature>
<evidence type="ECO:0000313" key="3">
    <source>
        <dbReference type="Proteomes" id="UP000800040"/>
    </source>
</evidence>
<dbReference type="Proteomes" id="UP000800040">
    <property type="component" value="Unassembled WGS sequence"/>
</dbReference>
<keyword evidence="1" id="KW-0812">Transmembrane</keyword>